<sequence length="280" mass="32034">MSTTTTSRYGTVAADTITPSQPYSTTTSSDLSFMSRANNTAHSLAPTARPWREVLDISAFSLPYSYADAMVRLRRNLHYFRFNYALVMLLILFLSLFWHPISMILFLILFVAWLFLYFFRDTPLVLFNRTLDDRIVLSVLGLVTVVALVFTHVGLNVLLSLIVGVLIVCFHAAFRLTEDLFVDEESAAEGSLLSVVGTQSHMSHAVNMSQVWRAIKCKDDGFIYDLYKVNSYLQRKYSPQQEIQFDVWTLDRVCLWIALTFKAEFTARDDDLKMIGMMIL</sequence>
<dbReference type="OrthoDB" id="63113at2759"/>
<dbReference type="GO" id="GO:0005783">
    <property type="term" value="C:endoplasmic reticulum"/>
    <property type="evidence" value="ECO:0007669"/>
    <property type="project" value="UniProtKB-ARBA"/>
</dbReference>
<comment type="subcellular location">
    <subcellularLocation>
        <location evidence="2">Endomembrane system</location>
        <topology evidence="2">Multi-pass membrane protein</topology>
    </subcellularLocation>
    <subcellularLocation>
        <location evidence="7">Membrane</location>
        <topology evidence="7">Multi-pass membrane protein</topology>
    </subcellularLocation>
</comment>
<dbReference type="AlphaFoldDB" id="A0A834SK33"/>
<gene>
    <name evidence="8" type="ORF">G2W53_044320</name>
</gene>
<feature type="transmembrane region" description="Helical" evidence="7">
    <location>
        <begin position="79"/>
        <end position="97"/>
    </location>
</feature>
<dbReference type="Pfam" id="PF03208">
    <property type="entry name" value="PRA1"/>
    <property type="match status" value="1"/>
</dbReference>
<evidence type="ECO:0000256" key="6">
    <source>
        <dbReference type="ARBA" id="ARBA00023136"/>
    </source>
</evidence>
<evidence type="ECO:0000256" key="2">
    <source>
        <dbReference type="ARBA" id="ARBA00004127"/>
    </source>
</evidence>
<feature type="transmembrane region" description="Helical" evidence="7">
    <location>
        <begin position="157"/>
        <end position="174"/>
    </location>
</feature>
<keyword evidence="6 7" id="KW-0472">Membrane</keyword>
<comment type="caution">
    <text evidence="8">The sequence shown here is derived from an EMBL/GenBank/DDBJ whole genome shotgun (WGS) entry which is preliminary data.</text>
</comment>
<protein>
    <recommendedName>
        <fullName evidence="7">PRA1 family protein</fullName>
    </recommendedName>
</protein>
<reference evidence="8" key="1">
    <citation type="submission" date="2020-09" db="EMBL/GenBank/DDBJ databases">
        <title>Genome-Enabled Discovery of Anthraquinone Biosynthesis in Senna tora.</title>
        <authorList>
            <person name="Kang S.-H."/>
            <person name="Pandey R.P."/>
            <person name="Lee C.-M."/>
            <person name="Sim J.-S."/>
            <person name="Jeong J.-T."/>
            <person name="Choi B.-S."/>
            <person name="Jung M."/>
            <person name="Ginzburg D."/>
            <person name="Zhao K."/>
            <person name="Won S.Y."/>
            <person name="Oh T.-J."/>
            <person name="Yu Y."/>
            <person name="Kim N.-H."/>
            <person name="Lee O.R."/>
            <person name="Lee T.-H."/>
            <person name="Bashyal P."/>
            <person name="Kim T.-S."/>
            <person name="Lee W.-H."/>
            <person name="Kawkins C."/>
            <person name="Kim C.-K."/>
            <person name="Kim J.S."/>
            <person name="Ahn B.O."/>
            <person name="Rhee S.Y."/>
            <person name="Sohng J.K."/>
        </authorList>
    </citation>
    <scope>NUCLEOTIDE SEQUENCE</scope>
    <source>
        <tissue evidence="8">Leaf</tissue>
    </source>
</reference>
<evidence type="ECO:0000256" key="7">
    <source>
        <dbReference type="RuleBase" id="RU363107"/>
    </source>
</evidence>
<evidence type="ECO:0000256" key="1">
    <source>
        <dbReference type="ARBA" id="ARBA00002501"/>
    </source>
</evidence>
<dbReference type="EMBL" id="JAAIUW010000013">
    <property type="protein sequence ID" value="KAF7805209.1"/>
    <property type="molecule type" value="Genomic_DNA"/>
</dbReference>
<keyword evidence="4 7" id="KW-0812">Transmembrane</keyword>
<feature type="transmembrane region" description="Helical" evidence="7">
    <location>
        <begin position="103"/>
        <end position="119"/>
    </location>
</feature>
<keyword evidence="7" id="KW-0813">Transport</keyword>
<dbReference type="GO" id="GO:0016020">
    <property type="term" value="C:membrane"/>
    <property type="evidence" value="ECO:0007669"/>
    <property type="project" value="UniProtKB-SubCell"/>
</dbReference>
<comment type="function">
    <text evidence="1 7">May be involved in both secretory and endocytic intracellular trafficking in the endosomal/prevacuolar compartments.</text>
</comment>
<dbReference type="PANTHER" id="PTHR19317:SF16">
    <property type="entry name" value="PRA1 FAMILY PROTEIN E"/>
    <property type="match status" value="1"/>
</dbReference>
<dbReference type="PANTHER" id="PTHR19317">
    <property type="entry name" value="PRENYLATED RAB ACCEPTOR 1-RELATED"/>
    <property type="match status" value="1"/>
</dbReference>
<evidence type="ECO:0000313" key="9">
    <source>
        <dbReference type="Proteomes" id="UP000634136"/>
    </source>
</evidence>
<proteinExistence type="inferred from homology"/>
<dbReference type="GO" id="GO:0005794">
    <property type="term" value="C:Golgi apparatus"/>
    <property type="evidence" value="ECO:0007669"/>
    <property type="project" value="TreeGrafter"/>
</dbReference>
<keyword evidence="9" id="KW-1185">Reference proteome</keyword>
<accession>A0A834SK33</accession>
<evidence type="ECO:0000313" key="8">
    <source>
        <dbReference type="EMBL" id="KAF7805209.1"/>
    </source>
</evidence>
<name>A0A834SK33_9FABA</name>
<evidence type="ECO:0000256" key="4">
    <source>
        <dbReference type="ARBA" id="ARBA00022692"/>
    </source>
</evidence>
<comment type="similarity">
    <text evidence="3 7">Belongs to the PRA1 family.</text>
</comment>
<feature type="transmembrane region" description="Helical" evidence="7">
    <location>
        <begin position="131"/>
        <end position="151"/>
    </location>
</feature>
<evidence type="ECO:0000256" key="3">
    <source>
        <dbReference type="ARBA" id="ARBA00006483"/>
    </source>
</evidence>
<dbReference type="GO" id="GO:0016192">
    <property type="term" value="P:vesicle-mediated transport"/>
    <property type="evidence" value="ECO:0007669"/>
    <property type="project" value="TreeGrafter"/>
</dbReference>
<dbReference type="InterPro" id="IPR004895">
    <property type="entry name" value="Prenylated_rab_accept_PRA1"/>
</dbReference>
<keyword evidence="5 7" id="KW-1133">Transmembrane helix</keyword>
<dbReference type="Proteomes" id="UP000634136">
    <property type="component" value="Unassembled WGS sequence"/>
</dbReference>
<organism evidence="8 9">
    <name type="scientific">Senna tora</name>
    <dbReference type="NCBI Taxonomy" id="362788"/>
    <lineage>
        <taxon>Eukaryota</taxon>
        <taxon>Viridiplantae</taxon>
        <taxon>Streptophyta</taxon>
        <taxon>Embryophyta</taxon>
        <taxon>Tracheophyta</taxon>
        <taxon>Spermatophyta</taxon>
        <taxon>Magnoliopsida</taxon>
        <taxon>eudicotyledons</taxon>
        <taxon>Gunneridae</taxon>
        <taxon>Pentapetalae</taxon>
        <taxon>rosids</taxon>
        <taxon>fabids</taxon>
        <taxon>Fabales</taxon>
        <taxon>Fabaceae</taxon>
        <taxon>Caesalpinioideae</taxon>
        <taxon>Cassia clade</taxon>
        <taxon>Senna</taxon>
    </lineage>
</organism>
<evidence type="ECO:0000256" key="5">
    <source>
        <dbReference type="ARBA" id="ARBA00022989"/>
    </source>
</evidence>